<sequence length="359" mass="40313">MTTATLRVQNWVPYMYKEALVFCPGYNTCMKSALQSLGQFLAMTKLSQHVYPFVFVWPGSKNVGFSLASKIAASDINQQNMLKLVKGLGAAGIDKVHFMTHSMGAQTLLGAFRDKYDENGKCIGRSDVSMCFQLDPAFDDAEGPAGGKPQQSTDQMICKSITMLNPDFPVKAFVDRAFLSIRRVCQTITLVGDRNDRALWWSSFCMGTFPHFGYEFPEVLRPTVAPYKQTKWALMERTGRSIDKLYFTAAEGQQYHDGGNDDAFRRQLFNKAESFDFSGRTKDANNDNRFWLDMDVIDMTGLDTNIKGMRHSGFSLNGMLLKDLAELLSSGNRAIKRSTLLFREGNIFSYAHAPAFVVQ</sequence>
<protein>
    <recommendedName>
        <fullName evidence="2">Alpha/beta hydrolase</fullName>
    </recommendedName>
</protein>
<dbReference type="InterPro" id="IPR010297">
    <property type="entry name" value="DUF900_hydrolase"/>
</dbReference>
<dbReference type="AlphaFoldDB" id="A0A7R9VIW1"/>
<dbReference type="PANTHER" id="PTHR36513">
    <property type="entry name" value="ABC TRANSMEMBRANE TYPE-1 DOMAIN-CONTAINING PROTEIN"/>
    <property type="match status" value="1"/>
</dbReference>
<reference evidence="1" key="1">
    <citation type="submission" date="2021-01" db="EMBL/GenBank/DDBJ databases">
        <authorList>
            <person name="Corre E."/>
            <person name="Pelletier E."/>
            <person name="Niang G."/>
            <person name="Scheremetjew M."/>
            <person name="Finn R."/>
            <person name="Kale V."/>
            <person name="Holt S."/>
            <person name="Cochrane G."/>
            <person name="Meng A."/>
            <person name="Brown T."/>
            <person name="Cohen L."/>
        </authorList>
    </citation>
    <scope>NUCLEOTIDE SEQUENCE</scope>
    <source>
        <strain evidence="1">CCMP147</strain>
    </source>
</reference>
<name>A0A7R9VIW1_9STRA</name>
<organism evidence="1">
    <name type="scientific">Pseudictyota dubia</name>
    <dbReference type="NCBI Taxonomy" id="2749911"/>
    <lineage>
        <taxon>Eukaryota</taxon>
        <taxon>Sar</taxon>
        <taxon>Stramenopiles</taxon>
        <taxon>Ochrophyta</taxon>
        <taxon>Bacillariophyta</taxon>
        <taxon>Mediophyceae</taxon>
        <taxon>Biddulphiophycidae</taxon>
        <taxon>Eupodiscales</taxon>
        <taxon>Odontellaceae</taxon>
        <taxon>Pseudictyota</taxon>
    </lineage>
</organism>
<proteinExistence type="predicted"/>
<dbReference type="EMBL" id="HBED01006648">
    <property type="protein sequence ID" value="CAD8297107.1"/>
    <property type="molecule type" value="Transcribed_RNA"/>
</dbReference>
<dbReference type="PANTHER" id="PTHR36513:SF1">
    <property type="entry name" value="TRANSMEMBRANE PROTEIN"/>
    <property type="match status" value="1"/>
</dbReference>
<gene>
    <name evidence="1" type="ORF">TDUB1175_LOCUS3297</name>
</gene>
<evidence type="ECO:0008006" key="2">
    <source>
        <dbReference type="Google" id="ProtNLM"/>
    </source>
</evidence>
<dbReference type="Pfam" id="PF05990">
    <property type="entry name" value="DUF900"/>
    <property type="match status" value="1"/>
</dbReference>
<evidence type="ECO:0000313" key="1">
    <source>
        <dbReference type="EMBL" id="CAD8297107.1"/>
    </source>
</evidence>
<accession>A0A7R9VIW1</accession>